<dbReference type="RefSeq" id="WP_058262157.1">
    <property type="nucleotide sequence ID" value="NZ_CP051181.1"/>
</dbReference>
<dbReference type="Proteomes" id="UP000051587">
    <property type="component" value="Unassembled WGS sequence"/>
</dbReference>
<evidence type="ECO:0000313" key="2">
    <source>
        <dbReference type="Proteomes" id="UP000051587"/>
    </source>
</evidence>
<sequence length="139" mass="14935">MPDFSDAAVKAAFGAFAPEARRGLIGLRQLIFETAADLPEVGTVEETLRWGQPAYLTPVRKSGSTLRLGVPKSGGFALYAHCQTTIISAFAAAFPGQDRIEGNRAVLFEDASQIDPDRHTLLIRHALTYHLRPVSGGSA</sequence>
<keyword evidence="2" id="KW-1185">Reference proteome</keyword>
<organism evidence="1 2">
    <name type="scientific">Thalassovita gelatinovora</name>
    <name type="common">Thalassobius gelatinovorus</name>
    <dbReference type="NCBI Taxonomy" id="53501"/>
    <lineage>
        <taxon>Bacteria</taxon>
        <taxon>Pseudomonadati</taxon>
        <taxon>Pseudomonadota</taxon>
        <taxon>Alphaproteobacteria</taxon>
        <taxon>Rhodobacterales</taxon>
        <taxon>Roseobacteraceae</taxon>
        <taxon>Thalassovita</taxon>
    </lineage>
</organism>
<evidence type="ECO:0000313" key="1">
    <source>
        <dbReference type="EMBL" id="CUH64662.1"/>
    </source>
</evidence>
<dbReference type="AlphaFoldDB" id="A0A0P1FVC8"/>
<gene>
    <name evidence="1" type="ORF">TG4357_01420</name>
</gene>
<dbReference type="OrthoDB" id="328972at2"/>
<dbReference type="EMBL" id="CYSA01000015">
    <property type="protein sequence ID" value="CUH64662.1"/>
    <property type="molecule type" value="Genomic_DNA"/>
</dbReference>
<accession>A0A0P1FVC8</accession>
<protein>
    <submittedName>
        <fullName evidence="1">Uncharacterized protein</fullName>
    </submittedName>
</protein>
<proteinExistence type="predicted"/>
<dbReference type="STRING" id="53501.SAMN04488043_102255"/>
<reference evidence="1 2" key="1">
    <citation type="submission" date="2015-09" db="EMBL/GenBank/DDBJ databases">
        <authorList>
            <consortium name="Swine Surveillance"/>
        </authorList>
    </citation>
    <scope>NUCLEOTIDE SEQUENCE [LARGE SCALE GENOMIC DNA]</scope>
    <source>
        <strain evidence="1 2">CECT 4357</strain>
    </source>
</reference>
<name>A0A0P1FVC8_THAGE</name>
<dbReference type="SUPFAM" id="SSF159888">
    <property type="entry name" value="YdhG-like"/>
    <property type="match status" value="1"/>
</dbReference>